<protein>
    <recommendedName>
        <fullName evidence="8">Glycosyltransferase family 92 protein</fullName>
        <ecNumber evidence="8">2.4.1.-</ecNumber>
    </recommendedName>
</protein>
<keyword evidence="4 8" id="KW-0808">Transferase</keyword>
<sequence>MIYCVCIRITRLLQQGSLVFCLQPINRHSNASFQGEIVGACAMVFDVAKFLREWVVYHSKIGVEKFVLYDNDSDDDLMKVIKELNQEGYSIERLHSLQPPADDRMLQSLLPKTPSSLTIGQSRLGATSLVRRNRKGIHGRG</sequence>
<keyword evidence="6" id="KW-1133">Transmembrane helix</keyword>
<dbReference type="GO" id="GO:0016757">
    <property type="term" value="F:glycosyltransferase activity"/>
    <property type="evidence" value="ECO:0007669"/>
    <property type="project" value="UniProtKB-UniRule"/>
</dbReference>
<dbReference type="EC" id="2.4.1.-" evidence="8"/>
<dbReference type="Pfam" id="PF01697">
    <property type="entry name" value="Glyco_transf_92"/>
    <property type="match status" value="1"/>
</dbReference>
<dbReference type="AlphaFoldDB" id="A0A4U5MZ41"/>
<comment type="similarity">
    <text evidence="2 8">Belongs to the glycosyltransferase 92 family.</text>
</comment>
<dbReference type="STRING" id="43335.A0A4U5MZ41"/>
<keyword evidence="3 8" id="KW-0328">Glycosyltransferase</keyword>
<evidence type="ECO:0000256" key="7">
    <source>
        <dbReference type="ARBA" id="ARBA00023136"/>
    </source>
</evidence>
<comment type="subcellular location">
    <subcellularLocation>
        <location evidence="1">Membrane</location>
        <topology evidence="1">Single-pass membrane protein</topology>
    </subcellularLocation>
</comment>
<dbReference type="PANTHER" id="PTHR21461">
    <property type="entry name" value="GLYCOSYLTRANSFERASE FAMILY 92 PROTEIN"/>
    <property type="match status" value="1"/>
</dbReference>
<evidence type="ECO:0000256" key="5">
    <source>
        <dbReference type="ARBA" id="ARBA00022692"/>
    </source>
</evidence>
<dbReference type="GO" id="GO:0016020">
    <property type="term" value="C:membrane"/>
    <property type="evidence" value="ECO:0007669"/>
    <property type="project" value="UniProtKB-SubCell"/>
</dbReference>
<evidence type="ECO:0000256" key="1">
    <source>
        <dbReference type="ARBA" id="ARBA00004167"/>
    </source>
</evidence>
<evidence type="ECO:0000313" key="9">
    <source>
        <dbReference type="EMBL" id="TKR75399.1"/>
    </source>
</evidence>
<dbReference type="PANTHER" id="PTHR21461:SF69">
    <property type="entry name" value="GLYCOSYLTRANSFERASE FAMILY 92 PROTEIN"/>
    <property type="match status" value="1"/>
</dbReference>
<dbReference type="GO" id="GO:0005737">
    <property type="term" value="C:cytoplasm"/>
    <property type="evidence" value="ECO:0007669"/>
    <property type="project" value="TreeGrafter"/>
</dbReference>
<reference evidence="9" key="1">
    <citation type="submission" date="2018-10" db="EMBL/GenBank/DDBJ databases">
        <title>Population genomic analysis revealed the cold adaptation of white poplar.</title>
        <authorList>
            <person name="Liu Y.-J."/>
        </authorList>
    </citation>
    <scope>NUCLEOTIDE SEQUENCE [LARGE SCALE GENOMIC DNA]</scope>
    <source>
        <strain evidence="9">PAL-ZL1</strain>
    </source>
</reference>
<keyword evidence="7" id="KW-0472">Membrane</keyword>
<evidence type="ECO:0000256" key="4">
    <source>
        <dbReference type="ARBA" id="ARBA00022679"/>
    </source>
</evidence>
<evidence type="ECO:0000256" key="6">
    <source>
        <dbReference type="ARBA" id="ARBA00022989"/>
    </source>
</evidence>
<evidence type="ECO:0000256" key="2">
    <source>
        <dbReference type="ARBA" id="ARBA00007647"/>
    </source>
</evidence>
<keyword evidence="5" id="KW-0812">Transmembrane</keyword>
<proteinExistence type="inferred from homology"/>
<dbReference type="InterPro" id="IPR008166">
    <property type="entry name" value="Glyco_transf_92"/>
</dbReference>
<evidence type="ECO:0000256" key="3">
    <source>
        <dbReference type="ARBA" id="ARBA00022676"/>
    </source>
</evidence>
<dbReference type="EMBL" id="RCHU01001130">
    <property type="protein sequence ID" value="TKR75399.1"/>
    <property type="molecule type" value="Genomic_DNA"/>
</dbReference>
<comment type="caution">
    <text evidence="9">The sequence shown here is derived from an EMBL/GenBank/DDBJ whole genome shotgun (WGS) entry which is preliminary data.</text>
</comment>
<accession>A0A4U5MZ41</accession>
<evidence type="ECO:0000256" key="8">
    <source>
        <dbReference type="RuleBase" id="RU366017"/>
    </source>
</evidence>
<organism evidence="9">
    <name type="scientific">Populus alba</name>
    <name type="common">White poplar</name>
    <dbReference type="NCBI Taxonomy" id="43335"/>
    <lineage>
        <taxon>Eukaryota</taxon>
        <taxon>Viridiplantae</taxon>
        <taxon>Streptophyta</taxon>
        <taxon>Embryophyta</taxon>
        <taxon>Tracheophyta</taxon>
        <taxon>Spermatophyta</taxon>
        <taxon>Magnoliopsida</taxon>
        <taxon>eudicotyledons</taxon>
        <taxon>Gunneridae</taxon>
        <taxon>Pentapetalae</taxon>
        <taxon>rosids</taxon>
        <taxon>fabids</taxon>
        <taxon>Malpighiales</taxon>
        <taxon>Salicaceae</taxon>
        <taxon>Saliceae</taxon>
        <taxon>Populus</taxon>
    </lineage>
</organism>
<name>A0A4U5MZ41_POPAL</name>
<gene>
    <name evidence="9" type="ORF">D5086_0000285900</name>
</gene>